<reference evidence="1 2" key="1">
    <citation type="submission" date="2019-04" db="EMBL/GenBank/DDBJ databases">
        <title>Draft genome of the big-headed turtle Platysternon megacephalum.</title>
        <authorList>
            <person name="Gong S."/>
        </authorList>
    </citation>
    <scope>NUCLEOTIDE SEQUENCE [LARGE SCALE GENOMIC DNA]</scope>
    <source>
        <strain evidence="1">DO16091913</strain>
        <tissue evidence="1">Muscle</tissue>
    </source>
</reference>
<proteinExistence type="predicted"/>
<organism evidence="1 2">
    <name type="scientific">Platysternon megacephalum</name>
    <name type="common">big-headed turtle</name>
    <dbReference type="NCBI Taxonomy" id="55544"/>
    <lineage>
        <taxon>Eukaryota</taxon>
        <taxon>Metazoa</taxon>
        <taxon>Chordata</taxon>
        <taxon>Craniata</taxon>
        <taxon>Vertebrata</taxon>
        <taxon>Euteleostomi</taxon>
        <taxon>Archelosauria</taxon>
        <taxon>Testudinata</taxon>
        <taxon>Testudines</taxon>
        <taxon>Cryptodira</taxon>
        <taxon>Durocryptodira</taxon>
        <taxon>Testudinoidea</taxon>
        <taxon>Platysternidae</taxon>
        <taxon>Platysternon</taxon>
    </lineage>
</organism>
<evidence type="ECO:0000313" key="2">
    <source>
        <dbReference type="Proteomes" id="UP000297703"/>
    </source>
</evidence>
<name>A0A4D9F6Y3_9SAUR</name>
<protein>
    <submittedName>
        <fullName evidence="1">Neuromedin-U</fullName>
    </submittedName>
</protein>
<comment type="caution">
    <text evidence="1">The sequence shown here is derived from an EMBL/GenBank/DDBJ whole genome shotgun (WGS) entry which is preliminary data.</text>
</comment>
<dbReference type="EMBL" id="QXTE01000006">
    <property type="protein sequence ID" value="TFK15182.1"/>
    <property type="molecule type" value="Genomic_DNA"/>
</dbReference>
<evidence type="ECO:0000313" key="1">
    <source>
        <dbReference type="EMBL" id="TFK15182.1"/>
    </source>
</evidence>
<dbReference type="AlphaFoldDB" id="A0A4D9F6Y3"/>
<gene>
    <name evidence="1" type="ORF">DR999_PMT01476</name>
</gene>
<sequence length="118" mass="13062">MFPKLFACDSKISTSDSDIHREEICCMGWYCLDTVTFSDYAPDSLNHWFPGAVLQTGSNTVCSHPFQCGTRIQSVQPRKWKGQDQAGWGIQHISWAASPNVAELLLSGRIPGVGQLKC</sequence>
<dbReference type="Proteomes" id="UP000297703">
    <property type="component" value="Unassembled WGS sequence"/>
</dbReference>
<keyword evidence="2" id="KW-1185">Reference proteome</keyword>
<accession>A0A4D9F6Y3</accession>
<reference evidence="1 2" key="2">
    <citation type="submission" date="2019-04" db="EMBL/GenBank/DDBJ databases">
        <title>The genome sequence of big-headed turtle.</title>
        <authorList>
            <person name="Gong S."/>
        </authorList>
    </citation>
    <scope>NUCLEOTIDE SEQUENCE [LARGE SCALE GENOMIC DNA]</scope>
    <source>
        <strain evidence="1">DO16091913</strain>
        <tissue evidence="1">Muscle</tissue>
    </source>
</reference>